<keyword evidence="3" id="KW-0378">Hydrolase</keyword>
<dbReference type="GO" id="GO:0004519">
    <property type="term" value="F:endonuclease activity"/>
    <property type="evidence" value="ECO:0007669"/>
    <property type="project" value="UniProtKB-KW"/>
</dbReference>
<dbReference type="CDD" id="cd00085">
    <property type="entry name" value="HNHc"/>
    <property type="match status" value="1"/>
</dbReference>
<accession>A0ABT1M0L2</accession>
<dbReference type="RefSeq" id="WP_255058438.1">
    <property type="nucleotide sequence ID" value="NZ_JANDBD010000002.1"/>
</dbReference>
<dbReference type="EMBL" id="JANDBD010000002">
    <property type="protein sequence ID" value="MCP9271392.1"/>
    <property type="molecule type" value="Genomic_DNA"/>
</dbReference>
<dbReference type="SUPFAM" id="SSF54060">
    <property type="entry name" value="His-Me finger endonucleases"/>
    <property type="match status" value="1"/>
</dbReference>
<dbReference type="Proteomes" id="UP001651690">
    <property type="component" value="Unassembled WGS sequence"/>
</dbReference>
<dbReference type="Pfam" id="PF13392">
    <property type="entry name" value="HNH_3"/>
    <property type="match status" value="1"/>
</dbReference>
<reference evidence="3 4" key="1">
    <citation type="submission" date="2022-06" db="EMBL/GenBank/DDBJ databases">
        <title>Mycolicibacterium sp. CAU 1645 isolated from seawater.</title>
        <authorList>
            <person name="Kim W."/>
        </authorList>
    </citation>
    <scope>NUCLEOTIDE SEQUENCE [LARGE SCALE GENOMIC DNA]</scope>
    <source>
        <strain evidence="3 4">CAU 1645</strain>
    </source>
</reference>
<gene>
    <name evidence="3" type="ORF">NM203_04240</name>
</gene>
<comment type="caution">
    <text evidence="3">The sequence shown here is derived from an EMBL/GenBank/DDBJ whole genome shotgun (WGS) entry which is preliminary data.</text>
</comment>
<keyword evidence="4" id="KW-1185">Reference proteome</keyword>
<feature type="compositionally biased region" description="Basic residues" evidence="1">
    <location>
        <begin position="115"/>
        <end position="127"/>
    </location>
</feature>
<keyword evidence="3" id="KW-0540">Nuclease</keyword>
<evidence type="ECO:0000256" key="1">
    <source>
        <dbReference type="SAM" id="MobiDB-lite"/>
    </source>
</evidence>
<sequence>MTMNCLGCGVEFSRRWQKVYCTNACQQAHQRRRLLEAWLVTGKCGAISQKGNYIREYLHEQQGGCCLICGAGDTWNGAPLGMIIDHINGDATDNRRENLRLLCPNCDSQLPTYKSRNRGNGRHFRRQRYADGKSY</sequence>
<dbReference type="SMART" id="SM00507">
    <property type="entry name" value="HNHc"/>
    <property type="match status" value="1"/>
</dbReference>
<organism evidence="3 4">
    <name type="scientific">Mycolicibacterium arenosum</name>
    <dbReference type="NCBI Taxonomy" id="2952157"/>
    <lineage>
        <taxon>Bacteria</taxon>
        <taxon>Bacillati</taxon>
        <taxon>Actinomycetota</taxon>
        <taxon>Actinomycetes</taxon>
        <taxon>Mycobacteriales</taxon>
        <taxon>Mycobacteriaceae</taxon>
        <taxon>Mycolicibacterium</taxon>
    </lineage>
</organism>
<evidence type="ECO:0000259" key="2">
    <source>
        <dbReference type="SMART" id="SM00507"/>
    </source>
</evidence>
<feature type="region of interest" description="Disordered" evidence="1">
    <location>
        <begin position="115"/>
        <end position="135"/>
    </location>
</feature>
<feature type="domain" description="HNH nuclease" evidence="2">
    <location>
        <begin position="53"/>
        <end position="108"/>
    </location>
</feature>
<protein>
    <submittedName>
        <fullName evidence="3">HNH endonuclease</fullName>
    </submittedName>
</protein>
<proteinExistence type="predicted"/>
<keyword evidence="3" id="KW-0255">Endonuclease</keyword>
<dbReference type="InterPro" id="IPR003615">
    <property type="entry name" value="HNH_nuc"/>
</dbReference>
<name>A0ABT1M0L2_9MYCO</name>
<dbReference type="InterPro" id="IPR044925">
    <property type="entry name" value="His-Me_finger_sf"/>
</dbReference>
<evidence type="ECO:0000313" key="4">
    <source>
        <dbReference type="Proteomes" id="UP001651690"/>
    </source>
</evidence>
<evidence type="ECO:0000313" key="3">
    <source>
        <dbReference type="EMBL" id="MCP9271392.1"/>
    </source>
</evidence>